<dbReference type="EMBL" id="SWFS01000300">
    <property type="protein sequence ID" value="KAA8910829.1"/>
    <property type="molecule type" value="Genomic_DNA"/>
</dbReference>
<dbReference type="VEuPathDB" id="FungiDB:TRICI_004017"/>
<name>A0A642V283_9ASCO</name>
<evidence type="ECO:0000313" key="5">
    <source>
        <dbReference type="Proteomes" id="UP000761534"/>
    </source>
</evidence>
<gene>
    <name evidence="4" type="ORF">TRICI_004017</name>
</gene>
<dbReference type="Gene3D" id="3.40.50.1820">
    <property type="entry name" value="alpha/beta hydrolase"/>
    <property type="match status" value="1"/>
</dbReference>
<accession>A0A642V283</accession>
<feature type="transmembrane region" description="Helical" evidence="2">
    <location>
        <begin position="12"/>
        <end position="42"/>
    </location>
</feature>
<dbReference type="InterPro" id="IPR050300">
    <property type="entry name" value="GDXG_lipolytic_enzyme"/>
</dbReference>
<evidence type="ECO:0000313" key="4">
    <source>
        <dbReference type="EMBL" id="KAA8910829.1"/>
    </source>
</evidence>
<dbReference type="InterPro" id="IPR029058">
    <property type="entry name" value="AB_hydrolase_fold"/>
</dbReference>
<evidence type="ECO:0000256" key="2">
    <source>
        <dbReference type="SAM" id="Phobius"/>
    </source>
</evidence>
<proteinExistence type="predicted"/>
<keyword evidence="1" id="KW-0378">Hydrolase</keyword>
<dbReference type="OrthoDB" id="408631at2759"/>
<dbReference type="SUPFAM" id="SSF53474">
    <property type="entry name" value="alpha/beta-Hydrolases"/>
    <property type="match status" value="1"/>
</dbReference>
<feature type="domain" description="Alpha/beta hydrolase fold-3" evidence="3">
    <location>
        <begin position="148"/>
        <end position="363"/>
    </location>
</feature>
<organism evidence="4 5">
    <name type="scientific">Trichomonascus ciferrii</name>
    <dbReference type="NCBI Taxonomy" id="44093"/>
    <lineage>
        <taxon>Eukaryota</taxon>
        <taxon>Fungi</taxon>
        <taxon>Dikarya</taxon>
        <taxon>Ascomycota</taxon>
        <taxon>Saccharomycotina</taxon>
        <taxon>Dipodascomycetes</taxon>
        <taxon>Dipodascales</taxon>
        <taxon>Trichomonascaceae</taxon>
        <taxon>Trichomonascus</taxon>
        <taxon>Trichomonascus ciferrii complex</taxon>
    </lineage>
</organism>
<keyword evidence="2" id="KW-0812">Transmembrane</keyword>
<sequence length="412" mass="45989">MDPVSTSDTLIFLAISVPVMIVTAGFRGTFMFYMAVIPFLGFKLPMDLFTNRMLRSYDQRSGFAQKASVYEYAVVSCIEWGISIADSGGAVTVFFGRQLSLFLYLYRRYRNGGANLGDIQYAFIEPEPGVEGVFVNSKHRGDEHDVVLFYIHGGGPAFATIHFYLEFLVSLVRSLQLQGFRNPAIFAIQYPLVPHAKFNHQLDAVVCGWNYVASTFESSAIAIVGDSNGGGLALSLMLHIAHPSPDITEVPIRRRPTAAVLMSPWTDLYSAKSSSKADYMTPKVMFRHADRLTAGDRNNVYMSPALCRSREWWRRACPEFGMYLSYGEEEMLADDIRRFADGLCSAGCAASAKSEPHHLHSWHIVQFLLARTPQHRQEGLDDISANLAKMILWHTATASTTQTADLDRPLNI</sequence>
<dbReference type="PANTHER" id="PTHR48081">
    <property type="entry name" value="AB HYDROLASE SUPERFAMILY PROTEIN C4A8.06C"/>
    <property type="match status" value="1"/>
</dbReference>
<dbReference type="SMR" id="A0A642V283"/>
<dbReference type="PANTHER" id="PTHR48081:SF2">
    <property type="entry name" value="ALPHA_BETA-HYDROLASE"/>
    <property type="match status" value="1"/>
</dbReference>
<evidence type="ECO:0000256" key="1">
    <source>
        <dbReference type="ARBA" id="ARBA00022801"/>
    </source>
</evidence>
<dbReference type="GO" id="GO:0016787">
    <property type="term" value="F:hydrolase activity"/>
    <property type="evidence" value="ECO:0007669"/>
    <property type="project" value="UniProtKB-KW"/>
</dbReference>
<keyword evidence="2" id="KW-0472">Membrane</keyword>
<dbReference type="Proteomes" id="UP000761534">
    <property type="component" value="Unassembled WGS sequence"/>
</dbReference>
<protein>
    <recommendedName>
        <fullName evidence="3">Alpha/beta hydrolase fold-3 domain-containing protein</fullName>
    </recommendedName>
</protein>
<reference evidence="4" key="1">
    <citation type="journal article" date="2019" name="G3 (Bethesda)">
        <title>Genome Assemblies of Two Rare Opportunistic Yeast Pathogens: Diutina rugosa (syn. Candida rugosa) and Trichomonascus ciferrii (syn. Candida ciferrii).</title>
        <authorList>
            <person name="Mixao V."/>
            <person name="Saus E."/>
            <person name="Hansen A.P."/>
            <person name="Lass-Florl C."/>
            <person name="Gabaldon T."/>
        </authorList>
    </citation>
    <scope>NUCLEOTIDE SEQUENCE</scope>
    <source>
        <strain evidence="4">CBS 4856</strain>
    </source>
</reference>
<keyword evidence="2" id="KW-1133">Transmembrane helix</keyword>
<dbReference type="InterPro" id="IPR013094">
    <property type="entry name" value="AB_hydrolase_3"/>
</dbReference>
<evidence type="ECO:0000259" key="3">
    <source>
        <dbReference type="Pfam" id="PF07859"/>
    </source>
</evidence>
<dbReference type="AlphaFoldDB" id="A0A642V283"/>
<comment type="caution">
    <text evidence="4">The sequence shown here is derived from an EMBL/GenBank/DDBJ whole genome shotgun (WGS) entry which is preliminary data.</text>
</comment>
<dbReference type="Pfam" id="PF07859">
    <property type="entry name" value="Abhydrolase_3"/>
    <property type="match status" value="1"/>
</dbReference>
<keyword evidence="5" id="KW-1185">Reference proteome</keyword>